<dbReference type="Proteomes" id="UP001501427">
    <property type="component" value="Unassembled WGS sequence"/>
</dbReference>
<dbReference type="InterPro" id="IPR052032">
    <property type="entry name" value="ATP-dep_AA_Ligase"/>
</dbReference>
<organism evidence="7 8">
    <name type="scientific">Actinomadura livida</name>
    <dbReference type="NCBI Taxonomy" id="79909"/>
    <lineage>
        <taxon>Bacteria</taxon>
        <taxon>Bacillati</taxon>
        <taxon>Actinomycetota</taxon>
        <taxon>Actinomycetes</taxon>
        <taxon>Streptosporangiales</taxon>
        <taxon>Thermomonosporaceae</taxon>
        <taxon>Actinomadura</taxon>
    </lineage>
</organism>
<dbReference type="PANTHER" id="PTHR43585">
    <property type="entry name" value="FUMIPYRROLE BIOSYNTHESIS PROTEIN C"/>
    <property type="match status" value="1"/>
</dbReference>
<dbReference type="GO" id="GO:0005524">
    <property type="term" value="F:ATP binding"/>
    <property type="evidence" value="ECO:0007669"/>
    <property type="project" value="UniProtKB-UniRule"/>
</dbReference>
<comment type="caution">
    <text evidence="7">The sequence shown here is derived from an EMBL/GenBank/DDBJ whole genome shotgun (WGS) entry which is preliminary data.</text>
</comment>
<dbReference type="Gene3D" id="3.30.1490.20">
    <property type="entry name" value="ATP-grasp fold, A domain"/>
    <property type="match status" value="1"/>
</dbReference>
<evidence type="ECO:0000256" key="4">
    <source>
        <dbReference type="PROSITE-ProRule" id="PRU00409"/>
    </source>
</evidence>
<keyword evidence="3 4" id="KW-0067">ATP-binding</keyword>
<feature type="domain" description="ATP-grasp" evidence="5">
    <location>
        <begin position="117"/>
        <end position="317"/>
    </location>
</feature>
<reference evidence="6" key="3">
    <citation type="submission" date="2023-12" db="EMBL/GenBank/DDBJ databases">
        <authorList>
            <person name="Sun Q."/>
            <person name="Inoue M."/>
        </authorList>
    </citation>
    <scope>NUCLEOTIDE SEQUENCE</scope>
    <source>
        <strain evidence="6">JCM 10667</strain>
    </source>
</reference>
<evidence type="ECO:0000259" key="5">
    <source>
        <dbReference type="PROSITE" id="PS50975"/>
    </source>
</evidence>
<dbReference type="Pfam" id="PF13535">
    <property type="entry name" value="ATP-grasp_4"/>
    <property type="match status" value="1"/>
</dbReference>
<dbReference type="AlphaFoldDB" id="A0A7W7IKZ6"/>
<proteinExistence type="predicted"/>
<protein>
    <submittedName>
        <fullName evidence="6">ATP-grasp domain-containing protein</fullName>
    </submittedName>
    <submittedName>
        <fullName evidence="7">Biotin carboxylase</fullName>
    </submittedName>
</protein>
<evidence type="ECO:0000256" key="3">
    <source>
        <dbReference type="ARBA" id="ARBA00022840"/>
    </source>
</evidence>
<reference evidence="6 9" key="1">
    <citation type="journal article" date="2019" name="Int. J. Syst. Evol. Microbiol.">
        <title>The Global Catalogue of Microorganisms (GCM) 10K type strain sequencing project: providing services to taxonomists for standard genome sequencing and annotation.</title>
        <authorList>
            <consortium name="The Broad Institute Genomics Platform"/>
            <consortium name="The Broad Institute Genome Sequencing Center for Infectious Disease"/>
            <person name="Wu L."/>
            <person name="Ma J."/>
        </authorList>
    </citation>
    <scope>NUCLEOTIDE SEQUENCE [LARGE SCALE GENOMIC DNA]</scope>
    <source>
        <strain evidence="6 9">JCM 10667</strain>
    </source>
</reference>
<gene>
    <name evidence="7" type="ORF">F4557_007454</name>
    <name evidence="6" type="ORF">GCM10009546_42400</name>
</gene>
<dbReference type="InterPro" id="IPR013815">
    <property type="entry name" value="ATP_grasp_subdomain_1"/>
</dbReference>
<evidence type="ECO:0000313" key="7">
    <source>
        <dbReference type="EMBL" id="MBB4779036.1"/>
    </source>
</evidence>
<evidence type="ECO:0000313" key="6">
    <source>
        <dbReference type="EMBL" id="GAA0575335.1"/>
    </source>
</evidence>
<dbReference type="Gene3D" id="3.40.50.20">
    <property type="match status" value="1"/>
</dbReference>
<sequence length="421" mass="44842">MATHDRPHLLVIATGWRVYREYLLRSISERFRVHLFHVAEPTWEKEYIAGWTVVPSTIDGPAMAEEALRLAEREPVDGVLCWDEARILPTAHVTEALGVPGGGPDTILRVRDKGRTRAALDAAGVPQPRSAPVTTLDEALRAAEDIGYPVVLKPRGLAASLGVVRVKDAGELRDRFEFSLSAKAPDPVGLDMPTPLLVEECVTGEEISVDAVVRHGEVTALYIGRKVVGYPPYMEEVGHVVAGDDPLLSDKDLLDALQNAHTALDFRDGWTHTEFILTADGPKLIEVNGRLGGDMIPYLGRLATGVDPGHAAAAVACGLAPDVTAAHARAAGIRFFYPAEEDTTIASVGFDQNRLPEAIDQVSPMVLPGTVVSPPPKGIVLGRIAFATAVTDTVPECHDALQAAGAALVVETGATETGEPA</sequence>
<dbReference type="InterPro" id="IPR011761">
    <property type="entry name" value="ATP-grasp"/>
</dbReference>
<dbReference type="EMBL" id="BAAAHD010000037">
    <property type="protein sequence ID" value="GAA0575335.1"/>
    <property type="molecule type" value="Genomic_DNA"/>
</dbReference>
<evidence type="ECO:0000256" key="1">
    <source>
        <dbReference type="ARBA" id="ARBA00022598"/>
    </source>
</evidence>
<name>A0A7W7IKZ6_9ACTN</name>
<accession>A0A7W7IKZ6</accession>
<dbReference type="GO" id="GO:0046872">
    <property type="term" value="F:metal ion binding"/>
    <property type="evidence" value="ECO:0007669"/>
    <property type="project" value="InterPro"/>
</dbReference>
<evidence type="ECO:0000313" key="8">
    <source>
        <dbReference type="Proteomes" id="UP000549343"/>
    </source>
</evidence>
<dbReference type="SMART" id="SM01209">
    <property type="entry name" value="GARS_A"/>
    <property type="match status" value="1"/>
</dbReference>
<dbReference type="SUPFAM" id="SSF56059">
    <property type="entry name" value="Glutathione synthetase ATP-binding domain-like"/>
    <property type="match status" value="1"/>
</dbReference>
<keyword evidence="2 4" id="KW-0547">Nucleotide-binding</keyword>
<evidence type="ECO:0000256" key="2">
    <source>
        <dbReference type="ARBA" id="ARBA00022741"/>
    </source>
</evidence>
<dbReference type="EMBL" id="JACHMV010000001">
    <property type="protein sequence ID" value="MBB4779036.1"/>
    <property type="molecule type" value="Genomic_DNA"/>
</dbReference>
<dbReference type="GO" id="GO:0016874">
    <property type="term" value="F:ligase activity"/>
    <property type="evidence" value="ECO:0007669"/>
    <property type="project" value="UniProtKB-KW"/>
</dbReference>
<dbReference type="RefSeq" id="WP_184890211.1">
    <property type="nucleotide sequence ID" value="NZ_BAAAHD010000037.1"/>
</dbReference>
<dbReference type="Proteomes" id="UP000549343">
    <property type="component" value="Unassembled WGS sequence"/>
</dbReference>
<dbReference type="PANTHER" id="PTHR43585:SF2">
    <property type="entry name" value="ATP-GRASP ENZYME FSQD"/>
    <property type="match status" value="1"/>
</dbReference>
<dbReference type="PROSITE" id="PS50975">
    <property type="entry name" value="ATP_GRASP"/>
    <property type="match status" value="1"/>
</dbReference>
<dbReference type="Gene3D" id="3.30.470.20">
    <property type="entry name" value="ATP-grasp fold, B domain"/>
    <property type="match status" value="1"/>
</dbReference>
<evidence type="ECO:0000313" key="9">
    <source>
        <dbReference type="Proteomes" id="UP001501427"/>
    </source>
</evidence>
<keyword evidence="9" id="KW-1185">Reference proteome</keyword>
<keyword evidence="1" id="KW-0436">Ligase</keyword>
<reference evidence="7 8" key="2">
    <citation type="submission" date="2020-08" db="EMBL/GenBank/DDBJ databases">
        <title>Sequencing the genomes of 1000 actinobacteria strains.</title>
        <authorList>
            <person name="Klenk H.-P."/>
        </authorList>
    </citation>
    <scope>NUCLEOTIDE SEQUENCE [LARGE SCALE GENOMIC DNA]</scope>
    <source>
        <strain evidence="7 8">DSM 44772</strain>
    </source>
</reference>